<dbReference type="InterPro" id="IPR047057">
    <property type="entry name" value="MerR_fam"/>
</dbReference>
<keyword evidence="7" id="KW-1185">Reference proteome</keyword>
<evidence type="ECO:0000256" key="4">
    <source>
        <dbReference type="ARBA" id="ARBA00023163"/>
    </source>
</evidence>
<dbReference type="CDD" id="cd04785">
    <property type="entry name" value="HTH_CadR-PbrR-like"/>
    <property type="match status" value="1"/>
</dbReference>
<dbReference type="SUPFAM" id="SSF46955">
    <property type="entry name" value="Putative DNA-binding domain"/>
    <property type="match status" value="1"/>
</dbReference>
<keyword evidence="3" id="KW-0238">DNA-binding</keyword>
<dbReference type="EMBL" id="JBHPON010000003">
    <property type="protein sequence ID" value="MFC6037589.1"/>
    <property type="molecule type" value="Genomic_DNA"/>
</dbReference>
<evidence type="ECO:0000256" key="2">
    <source>
        <dbReference type="ARBA" id="ARBA00023015"/>
    </source>
</evidence>
<gene>
    <name evidence="6" type="ORF">ACFMB1_18685</name>
</gene>
<name>A0ABW1L0B5_9PROT</name>
<dbReference type="PROSITE" id="PS00552">
    <property type="entry name" value="HTH_MERR_1"/>
    <property type="match status" value="1"/>
</dbReference>
<dbReference type="SMART" id="SM00422">
    <property type="entry name" value="HTH_MERR"/>
    <property type="match status" value="1"/>
</dbReference>
<keyword evidence="4" id="KW-0804">Transcription</keyword>
<protein>
    <submittedName>
        <fullName evidence="6">Helix-turn-helix domain-containing protein</fullName>
    </submittedName>
</protein>
<sequence length="141" mass="15460">MPVKAMTIGGLSKAAGVKVTTIRYYESIGLMAPPDRTESGQRVYDHSGVERLIFIRHARELGFPVNAIRELVALQVAPGDDCAAVDVIARRQLGEVRQRLKRLRALESELKQMIAACDGEKVASCTILASLADHEFDRARG</sequence>
<evidence type="ECO:0000256" key="1">
    <source>
        <dbReference type="ARBA" id="ARBA00022491"/>
    </source>
</evidence>
<dbReference type="PANTHER" id="PTHR30204:SF69">
    <property type="entry name" value="MERR-FAMILY TRANSCRIPTIONAL REGULATOR"/>
    <property type="match status" value="1"/>
</dbReference>
<reference evidence="6 7" key="1">
    <citation type="submission" date="2024-09" db="EMBL/GenBank/DDBJ databases">
        <authorList>
            <person name="Zhang Z.-H."/>
        </authorList>
    </citation>
    <scope>NUCLEOTIDE SEQUENCE [LARGE SCALE GENOMIC DNA]</scope>
    <source>
        <strain evidence="6 7">HHTR114</strain>
    </source>
</reference>
<dbReference type="PANTHER" id="PTHR30204">
    <property type="entry name" value="REDOX-CYCLING DRUG-SENSING TRANSCRIPTIONAL ACTIVATOR SOXR"/>
    <property type="match status" value="1"/>
</dbReference>
<keyword evidence="1" id="KW-0678">Repressor</keyword>
<evidence type="ECO:0000313" key="6">
    <source>
        <dbReference type="EMBL" id="MFC6037589.1"/>
    </source>
</evidence>
<dbReference type="PRINTS" id="PR00040">
    <property type="entry name" value="HTHMERR"/>
</dbReference>
<comment type="caution">
    <text evidence="6">The sequence shown here is derived from an EMBL/GenBank/DDBJ whole genome shotgun (WGS) entry which is preliminary data.</text>
</comment>
<proteinExistence type="predicted"/>
<dbReference type="Gene3D" id="1.10.1660.10">
    <property type="match status" value="1"/>
</dbReference>
<evidence type="ECO:0000256" key="3">
    <source>
        <dbReference type="ARBA" id="ARBA00023125"/>
    </source>
</evidence>
<dbReference type="PROSITE" id="PS50937">
    <property type="entry name" value="HTH_MERR_2"/>
    <property type="match status" value="1"/>
</dbReference>
<dbReference type="InterPro" id="IPR009061">
    <property type="entry name" value="DNA-bd_dom_put_sf"/>
</dbReference>
<dbReference type="RefSeq" id="WP_379881018.1">
    <property type="nucleotide sequence ID" value="NZ_JBHPON010000003.1"/>
</dbReference>
<evidence type="ECO:0000313" key="7">
    <source>
        <dbReference type="Proteomes" id="UP001596116"/>
    </source>
</evidence>
<dbReference type="Proteomes" id="UP001596116">
    <property type="component" value="Unassembled WGS sequence"/>
</dbReference>
<evidence type="ECO:0000259" key="5">
    <source>
        <dbReference type="PROSITE" id="PS50937"/>
    </source>
</evidence>
<keyword evidence="2" id="KW-0805">Transcription regulation</keyword>
<dbReference type="InterPro" id="IPR000551">
    <property type="entry name" value="MerR-type_HTH_dom"/>
</dbReference>
<feature type="domain" description="HTH merR-type" evidence="5">
    <location>
        <begin position="5"/>
        <end position="74"/>
    </location>
</feature>
<accession>A0ABW1L0B5</accession>
<organism evidence="6 7">
    <name type="scientific">Hyphococcus aureus</name>
    <dbReference type="NCBI Taxonomy" id="2666033"/>
    <lineage>
        <taxon>Bacteria</taxon>
        <taxon>Pseudomonadati</taxon>
        <taxon>Pseudomonadota</taxon>
        <taxon>Alphaproteobacteria</taxon>
        <taxon>Parvularculales</taxon>
        <taxon>Parvularculaceae</taxon>
        <taxon>Hyphococcus</taxon>
    </lineage>
</organism>
<dbReference type="Pfam" id="PF13411">
    <property type="entry name" value="MerR_1"/>
    <property type="match status" value="1"/>
</dbReference>